<organism evidence="8 9">
    <name type="scientific">Prunus dulcis</name>
    <name type="common">Almond</name>
    <name type="synonym">Amygdalus dulcis</name>
    <dbReference type="NCBI Taxonomy" id="3755"/>
    <lineage>
        <taxon>Eukaryota</taxon>
        <taxon>Viridiplantae</taxon>
        <taxon>Streptophyta</taxon>
        <taxon>Embryophyta</taxon>
        <taxon>Tracheophyta</taxon>
        <taxon>Spermatophyta</taxon>
        <taxon>Magnoliopsida</taxon>
        <taxon>eudicotyledons</taxon>
        <taxon>Gunneridae</taxon>
        <taxon>Pentapetalae</taxon>
        <taxon>rosids</taxon>
        <taxon>fabids</taxon>
        <taxon>Rosales</taxon>
        <taxon>Rosaceae</taxon>
        <taxon>Amygdaloideae</taxon>
        <taxon>Amygdaleae</taxon>
        <taxon>Prunus</taxon>
    </lineage>
</organism>
<keyword evidence="5" id="KW-0624">Polysaccharide degradation</keyword>
<keyword evidence="3 8" id="KW-0378">Hydrolase</keyword>
<sequence>MASFNKTYQNLDTYISILVQPPLAPNQFSISFTYDITIFVPVSICLISVFYFWQGHGTNASSTTRQCLGDPLEALYGGGIIVNPEFNYNIEGWKAFGEGKIEERISKEGNRFIVACSRKHPSDSLSQKVQVEEGKIYSFSASVQVSQGREIVAVVFKFPNGDGVCGGDVVAEEGCWTLLRGGIVANFTSPVEILFESKTTSVEIWLDNVSLQPFTKEEWRSNQDKSINEVRKSKVRLQVTKASKTPLKGTKVSIKQIKSHFPFGCGMNHYILTNPDYQNWFASRFKWTTFTNEMKWYSTEKIQGLENYTIADNMVKFSQQNGISIRGHNVFWDDPKYQPDWVKSLSPEELRTAAAKRINSVVCRYRGQLIAWDVMNENVHFRFFEDNLGENASAESYSIAQQLDPDTVMFMNEYNTIEYSEDKNSSAANYKKKLEEILSYPGNANLSAGIGLQGHFGSGQPNLAYMRSVLDMLGATGLPIWLTEVDVGKGPNQAQYLEEVLREGYSHPAVKGIIMFVGPLAAGFNVTTLADKDFKNTPSGDVVDKLIDEWNSGTQEITTDDQGFIELSLFHGDYEITAENHITNSSATVSLSVTQAEPHAIVQVHIDT</sequence>
<feature type="domain" description="GH10" evidence="7">
    <location>
        <begin position="248"/>
        <end position="546"/>
    </location>
</feature>
<evidence type="ECO:0000256" key="2">
    <source>
        <dbReference type="ARBA" id="ARBA00022737"/>
    </source>
</evidence>
<evidence type="ECO:0000256" key="6">
    <source>
        <dbReference type="SAM" id="Phobius"/>
    </source>
</evidence>
<dbReference type="PANTHER" id="PTHR31490:SF52">
    <property type="entry name" value="ENDO-1,4-BETA-XYLANASE 5-RELATED"/>
    <property type="match status" value="1"/>
</dbReference>
<dbReference type="EMBL" id="CABIKO010000181">
    <property type="protein sequence ID" value="VVA30126.1"/>
    <property type="molecule type" value="Genomic_DNA"/>
</dbReference>
<keyword evidence="6" id="KW-1133">Transmembrane helix</keyword>
<dbReference type="InterPro" id="IPR003305">
    <property type="entry name" value="CenC_carb-bd"/>
</dbReference>
<dbReference type="OMA" id="MQPSWVK"/>
<keyword evidence="8" id="KW-0858">Xylan degradation</keyword>
<evidence type="ECO:0000259" key="7">
    <source>
        <dbReference type="PROSITE" id="PS51760"/>
    </source>
</evidence>
<dbReference type="Gramene" id="VVA30126">
    <property type="protein sequence ID" value="VVA30126"/>
    <property type="gene ID" value="Prudul26B022882"/>
</dbReference>
<feature type="transmembrane region" description="Helical" evidence="6">
    <location>
        <begin position="32"/>
        <end position="53"/>
    </location>
</feature>
<dbReference type="SUPFAM" id="SSF51445">
    <property type="entry name" value="(Trans)glycosidases"/>
    <property type="match status" value="1"/>
</dbReference>
<dbReference type="InterPro" id="IPR001000">
    <property type="entry name" value="GH10_dom"/>
</dbReference>
<gene>
    <name evidence="8" type="ORF">ALMOND_2B022882</name>
</gene>
<reference evidence="9" key="1">
    <citation type="journal article" date="2020" name="Plant J.">
        <title>Transposons played a major role in the diversification between the closely related almond and peach genomes: results from the almond genome sequence.</title>
        <authorList>
            <person name="Alioto T."/>
            <person name="Alexiou K.G."/>
            <person name="Bardil A."/>
            <person name="Barteri F."/>
            <person name="Castanera R."/>
            <person name="Cruz F."/>
            <person name="Dhingra A."/>
            <person name="Duval H."/>
            <person name="Fernandez I Marti A."/>
            <person name="Frias L."/>
            <person name="Galan B."/>
            <person name="Garcia J.L."/>
            <person name="Howad W."/>
            <person name="Gomez-Garrido J."/>
            <person name="Gut M."/>
            <person name="Julca I."/>
            <person name="Morata J."/>
            <person name="Puigdomenech P."/>
            <person name="Ribeca P."/>
            <person name="Rubio Cabetas M.J."/>
            <person name="Vlasova A."/>
            <person name="Wirthensohn M."/>
            <person name="Garcia-Mas J."/>
            <person name="Gabaldon T."/>
            <person name="Casacuberta J.M."/>
            <person name="Arus P."/>
        </authorList>
    </citation>
    <scope>NUCLEOTIDE SEQUENCE [LARGE SCALE GENOMIC DNA]</scope>
    <source>
        <strain evidence="9">cv. Texas</strain>
    </source>
</reference>
<keyword evidence="2" id="KW-0677">Repeat</keyword>
<keyword evidence="8" id="KW-0326">Glycosidase</keyword>
<dbReference type="InterPro" id="IPR008979">
    <property type="entry name" value="Galactose-bd-like_sf"/>
</dbReference>
<keyword evidence="4" id="KW-0119">Carbohydrate metabolism</keyword>
<accession>A0A5E4FRI4</accession>
<evidence type="ECO:0000256" key="5">
    <source>
        <dbReference type="ARBA" id="ARBA00023326"/>
    </source>
</evidence>
<dbReference type="Proteomes" id="UP000327085">
    <property type="component" value="Chromosome 8"/>
</dbReference>
<proteinExistence type="inferred from homology"/>
<keyword evidence="6" id="KW-0472">Membrane</keyword>
<dbReference type="AlphaFoldDB" id="A0A5E4FRI4"/>
<dbReference type="PANTHER" id="PTHR31490">
    <property type="entry name" value="GLYCOSYL HYDROLASE"/>
    <property type="match status" value="1"/>
</dbReference>
<dbReference type="Gene3D" id="2.60.120.260">
    <property type="entry name" value="Galactose-binding domain-like"/>
    <property type="match status" value="1"/>
</dbReference>
<name>A0A5E4FRI4_PRUDU</name>
<dbReference type="SMART" id="SM00633">
    <property type="entry name" value="Glyco_10"/>
    <property type="match status" value="1"/>
</dbReference>
<evidence type="ECO:0000256" key="1">
    <source>
        <dbReference type="ARBA" id="ARBA00007495"/>
    </source>
</evidence>
<keyword evidence="6" id="KW-0812">Transmembrane</keyword>
<dbReference type="GO" id="GO:0045493">
    <property type="term" value="P:xylan catabolic process"/>
    <property type="evidence" value="ECO:0007669"/>
    <property type="project" value="UniProtKB-KW"/>
</dbReference>
<dbReference type="InterPro" id="IPR017853">
    <property type="entry name" value="GH"/>
</dbReference>
<evidence type="ECO:0000256" key="3">
    <source>
        <dbReference type="ARBA" id="ARBA00022801"/>
    </source>
</evidence>
<dbReference type="Gene3D" id="3.20.20.80">
    <property type="entry name" value="Glycosidases"/>
    <property type="match status" value="1"/>
</dbReference>
<evidence type="ECO:0000313" key="8">
    <source>
        <dbReference type="EMBL" id="VVA30126.1"/>
    </source>
</evidence>
<dbReference type="InterPro" id="IPR044846">
    <property type="entry name" value="GH10"/>
</dbReference>
<dbReference type="PROSITE" id="PS51760">
    <property type="entry name" value="GH10_2"/>
    <property type="match status" value="1"/>
</dbReference>
<evidence type="ECO:0000313" key="9">
    <source>
        <dbReference type="Proteomes" id="UP000327085"/>
    </source>
</evidence>
<dbReference type="Pfam" id="PF00331">
    <property type="entry name" value="Glyco_hydro_10"/>
    <property type="match status" value="1"/>
</dbReference>
<dbReference type="InParanoid" id="A0A5E4FRI4"/>
<comment type="similarity">
    <text evidence="1">Belongs to the glycosyl hydrolase 10 (cellulase F) family.</text>
</comment>
<evidence type="ECO:0000256" key="4">
    <source>
        <dbReference type="ARBA" id="ARBA00023277"/>
    </source>
</evidence>
<protein>
    <submittedName>
        <fullName evidence="8">PREDICTED: endo-1 4-beta-xylanase</fullName>
    </submittedName>
</protein>
<dbReference type="GO" id="GO:0031176">
    <property type="term" value="F:endo-1,4-beta-xylanase activity"/>
    <property type="evidence" value="ECO:0007669"/>
    <property type="project" value="UniProtKB-ARBA"/>
</dbReference>
<dbReference type="SUPFAM" id="SSF49785">
    <property type="entry name" value="Galactose-binding domain-like"/>
    <property type="match status" value="1"/>
</dbReference>
<dbReference type="Pfam" id="PF02018">
    <property type="entry name" value="CBM_4_9"/>
    <property type="match status" value="1"/>
</dbReference>